<feature type="compositionally biased region" description="Pro residues" evidence="1">
    <location>
        <begin position="142"/>
        <end position="153"/>
    </location>
</feature>
<reference evidence="3 4" key="1">
    <citation type="submission" date="2018-05" db="EMBL/GenBank/DDBJ databases">
        <title>Genomic Encyclopedia of Type Strains, Phase IV (KMG-IV): sequencing the most valuable type-strain genomes for metagenomic binning, comparative biology and taxonomic classification.</title>
        <authorList>
            <person name="Goeker M."/>
        </authorList>
    </citation>
    <scope>NUCLEOTIDE SEQUENCE [LARGE SCALE GENOMIC DNA]</scope>
    <source>
        <strain evidence="3 4">DSM 16097</strain>
    </source>
</reference>
<gene>
    <name evidence="3" type="ORF">C7455_10917</name>
</gene>
<proteinExistence type="predicted"/>
<feature type="signal peptide" evidence="2">
    <location>
        <begin position="1"/>
        <end position="23"/>
    </location>
</feature>
<comment type="caution">
    <text evidence="3">The sequence shown here is derived from an EMBL/GenBank/DDBJ whole genome shotgun (WGS) entry which is preliminary data.</text>
</comment>
<evidence type="ECO:0000256" key="2">
    <source>
        <dbReference type="SAM" id="SignalP"/>
    </source>
</evidence>
<dbReference type="EMBL" id="QGGW01000009">
    <property type="protein sequence ID" value="PWK59095.1"/>
    <property type="molecule type" value="Genomic_DNA"/>
</dbReference>
<keyword evidence="4" id="KW-1185">Reference proteome</keyword>
<feature type="chain" id="PRO_5016329016" description="SH3 domain-containing protein" evidence="2">
    <location>
        <begin position="24"/>
        <end position="221"/>
    </location>
</feature>
<feature type="region of interest" description="Disordered" evidence="1">
    <location>
        <begin position="140"/>
        <end position="161"/>
    </location>
</feature>
<evidence type="ECO:0000256" key="1">
    <source>
        <dbReference type="SAM" id="MobiDB-lite"/>
    </source>
</evidence>
<protein>
    <recommendedName>
        <fullName evidence="5">SH3 domain-containing protein</fullName>
    </recommendedName>
</protein>
<dbReference type="AlphaFoldDB" id="A0A316GFT3"/>
<dbReference type="OrthoDB" id="8611435at2"/>
<evidence type="ECO:0008006" key="5">
    <source>
        <dbReference type="Google" id="ProtNLM"/>
    </source>
</evidence>
<evidence type="ECO:0000313" key="3">
    <source>
        <dbReference type="EMBL" id="PWK59095.1"/>
    </source>
</evidence>
<sequence>MRPFESVRAAFLALIFGALPAMAQPWFYDHNGSVMRLDIDGARFIVTYDRPRTGLADVGVVPGTVLFEGVTEGPNYVGGMAWVFSRRCGNIDYYVYGPLIPGSSFTLTGAAPVRDATCRIVDNSMDGPNGRLVFTAMGGAPRPVPPTPQPAPQPQQATGSVCVGQTGGAALRTGPGLGFGRLATLPQGTCGGSVATGVTQGWVGVVFGRSIGWVPMSSLRF</sequence>
<name>A0A316GFT3_9RHOB</name>
<organism evidence="3 4">
    <name type="scientific">Roseicyclus mahoneyensis</name>
    <dbReference type="NCBI Taxonomy" id="164332"/>
    <lineage>
        <taxon>Bacteria</taxon>
        <taxon>Pseudomonadati</taxon>
        <taxon>Pseudomonadota</taxon>
        <taxon>Alphaproteobacteria</taxon>
        <taxon>Rhodobacterales</taxon>
        <taxon>Roseobacteraceae</taxon>
        <taxon>Roseicyclus</taxon>
    </lineage>
</organism>
<accession>A0A316GFT3</accession>
<dbReference type="RefSeq" id="WP_146200028.1">
    <property type="nucleotide sequence ID" value="NZ_QGGW01000009.1"/>
</dbReference>
<keyword evidence="2" id="KW-0732">Signal</keyword>
<dbReference type="Proteomes" id="UP000245708">
    <property type="component" value="Unassembled WGS sequence"/>
</dbReference>
<evidence type="ECO:0000313" key="4">
    <source>
        <dbReference type="Proteomes" id="UP000245708"/>
    </source>
</evidence>